<evidence type="ECO:0000313" key="9">
    <source>
        <dbReference type="Proteomes" id="UP001605036"/>
    </source>
</evidence>
<dbReference type="AlphaFoldDB" id="A0ABD1ZM91"/>
<feature type="region of interest" description="Disordered" evidence="7">
    <location>
        <begin position="55"/>
        <end position="155"/>
    </location>
</feature>
<keyword evidence="4 5" id="KW-0539">Nucleus</keyword>
<dbReference type="GO" id="GO:0000027">
    <property type="term" value="P:ribosomal large subunit assembly"/>
    <property type="evidence" value="ECO:0007669"/>
    <property type="project" value="UniProtKB-UniRule"/>
</dbReference>
<dbReference type="PIRSF" id="PIRSF017302">
    <property type="entry name" value="Gltscr2"/>
    <property type="match status" value="1"/>
</dbReference>
<dbReference type="GO" id="GO:0005730">
    <property type="term" value="C:nucleolus"/>
    <property type="evidence" value="ECO:0007669"/>
    <property type="project" value="UniProtKB-SubCell"/>
</dbReference>
<dbReference type="PANTHER" id="PTHR14211">
    <property type="entry name" value="GLIOMA SUPPRESSOR CANDIDATE REGION GENE 2"/>
    <property type="match status" value="1"/>
</dbReference>
<evidence type="ECO:0000256" key="1">
    <source>
        <dbReference type="ARBA" id="ARBA00008838"/>
    </source>
</evidence>
<keyword evidence="6" id="KW-0175">Coiled coil</keyword>
<evidence type="ECO:0000313" key="8">
    <source>
        <dbReference type="EMBL" id="KAL2652568.1"/>
    </source>
</evidence>
<gene>
    <name evidence="8" type="ORF">R1flu_020696</name>
</gene>
<dbReference type="InterPro" id="IPR011687">
    <property type="entry name" value="Nop53/GLTSCR2"/>
</dbReference>
<comment type="subcellular location">
    <subcellularLocation>
        <location evidence="5">Nucleus</location>
        <location evidence="5">Nucleolus</location>
    </subcellularLocation>
    <subcellularLocation>
        <location evidence="5">Nucleus</location>
        <location evidence="5">Nucleoplasm</location>
    </subcellularLocation>
</comment>
<protein>
    <recommendedName>
        <fullName evidence="2 5">Ribosome biogenesis protein NOP53</fullName>
    </recommendedName>
</protein>
<dbReference type="PANTHER" id="PTHR14211:SF7">
    <property type="entry name" value="RIBOSOME BIOGENESIS PROTEIN NOP53"/>
    <property type="match status" value="1"/>
</dbReference>
<evidence type="ECO:0000256" key="6">
    <source>
        <dbReference type="SAM" id="Coils"/>
    </source>
</evidence>
<sequence length="425" mass="47807">MGKNSKSSRKGKKAWRANISTADTDEFITQQALEERSGGPLDAVPSESLFFVDKSKDTTIEKKTKKHREKILHCDSVLQRNSLVPPLKAAPKPKRKRKEKDGAKPPSKKPAALSIVTRDEADEPKNLPCDVWEEGDGNVSSDPGTQTKKKKKKRLAIAAPHVEVPAVEIDAPGCSYNPTFADHQEALGVAVAQEMVKIYQKDLKPPKVPRIVRGPGHPIDEEDLFFLEADADDEDEEEDEGVVVDGSLPSAGSRAVKVKKLTKADLNRIARRKANLRAEQEKKEKLKLKKDVLRLPEIIEDIKDHDEEAEKLRLRRKVARAERRAQEPPRLGKHKFKPARVQVLLTEEVTGSLRQIKGCYTLARDRFKSLERRGIIEPRVKVGRPTRKKRVEYVQGSKGQKAREMHEAREAERELSKHALAVVPV</sequence>
<dbReference type="EMBL" id="JBHFFA010000001">
    <property type="protein sequence ID" value="KAL2652568.1"/>
    <property type="molecule type" value="Genomic_DNA"/>
</dbReference>
<name>A0ABD1ZM91_9MARC</name>
<dbReference type="GO" id="GO:0005654">
    <property type="term" value="C:nucleoplasm"/>
    <property type="evidence" value="ECO:0007669"/>
    <property type="project" value="UniProtKB-SubCell"/>
</dbReference>
<dbReference type="Proteomes" id="UP001605036">
    <property type="component" value="Unassembled WGS sequence"/>
</dbReference>
<organism evidence="8 9">
    <name type="scientific">Riccia fluitans</name>
    <dbReference type="NCBI Taxonomy" id="41844"/>
    <lineage>
        <taxon>Eukaryota</taxon>
        <taxon>Viridiplantae</taxon>
        <taxon>Streptophyta</taxon>
        <taxon>Embryophyta</taxon>
        <taxon>Marchantiophyta</taxon>
        <taxon>Marchantiopsida</taxon>
        <taxon>Marchantiidae</taxon>
        <taxon>Marchantiales</taxon>
        <taxon>Ricciaceae</taxon>
        <taxon>Riccia</taxon>
    </lineage>
</organism>
<dbReference type="Pfam" id="PF07767">
    <property type="entry name" value="Nop53"/>
    <property type="match status" value="1"/>
</dbReference>
<evidence type="ECO:0000256" key="7">
    <source>
        <dbReference type="SAM" id="MobiDB-lite"/>
    </source>
</evidence>
<comment type="similarity">
    <text evidence="1 5">Belongs to the NOP53 family.</text>
</comment>
<evidence type="ECO:0000256" key="3">
    <source>
        <dbReference type="ARBA" id="ARBA00022517"/>
    </source>
</evidence>
<accession>A0ABD1ZM91</accession>
<evidence type="ECO:0000256" key="5">
    <source>
        <dbReference type="PIRNR" id="PIRNR017302"/>
    </source>
</evidence>
<feature type="coiled-coil region" evidence="6">
    <location>
        <begin position="259"/>
        <end position="324"/>
    </location>
</feature>
<keyword evidence="3 5" id="KW-0690">Ribosome biogenesis</keyword>
<comment type="caution">
    <text evidence="8">The sequence shown here is derived from an EMBL/GenBank/DDBJ whole genome shotgun (WGS) entry which is preliminary data.</text>
</comment>
<proteinExistence type="inferred from homology"/>
<reference evidence="8 9" key="1">
    <citation type="submission" date="2024-09" db="EMBL/GenBank/DDBJ databases">
        <title>Chromosome-scale assembly of Riccia fluitans.</title>
        <authorList>
            <person name="Paukszto L."/>
            <person name="Sawicki J."/>
            <person name="Karawczyk K."/>
            <person name="Piernik-Szablinska J."/>
            <person name="Szczecinska M."/>
            <person name="Mazdziarz M."/>
        </authorList>
    </citation>
    <scope>NUCLEOTIDE SEQUENCE [LARGE SCALE GENOMIC DNA]</scope>
    <source>
        <strain evidence="8">Rf_01</strain>
        <tissue evidence="8">Aerial parts of the thallus</tissue>
    </source>
</reference>
<evidence type="ECO:0000256" key="2">
    <source>
        <dbReference type="ARBA" id="ARBA00018339"/>
    </source>
</evidence>
<comment type="function">
    <text evidence="5">May play a role in ribosome biogenesis.</text>
</comment>
<evidence type="ECO:0000256" key="4">
    <source>
        <dbReference type="ARBA" id="ARBA00023242"/>
    </source>
</evidence>
<keyword evidence="9" id="KW-1185">Reference proteome</keyword>